<dbReference type="Proteomes" id="UP000265515">
    <property type="component" value="Unassembled WGS sequence"/>
</dbReference>
<evidence type="ECO:0000313" key="1">
    <source>
        <dbReference type="EMBL" id="GBG91777.1"/>
    </source>
</evidence>
<keyword evidence="2" id="KW-1185">Reference proteome</keyword>
<reference evidence="1 2" key="1">
    <citation type="journal article" date="2018" name="Cell">
        <title>The Chara Genome: Secondary Complexity and Implications for Plant Terrestrialization.</title>
        <authorList>
            <person name="Nishiyama T."/>
            <person name="Sakayama H."/>
            <person name="Vries J.D."/>
            <person name="Buschmann H."/>
            <person name="Saint-Marcoux D."/>
            <person name="Ullrich K.K."/>
            <person name="Haas F.B."/>
            <person name="Vanderstraeten L."/>
            <person name="Becker D."/>
            <person name="Lang D."/>
            <person name="Vosolsobe S."/>
            <person name="Rombauts S."/>
            <person name="Wilhelmsson P.K.I."/>
            <person name="Janitza P."/>
            <person name="Kern R."/>
            <person name="Heyl A."/>
            <person name="Rumpler F."/>
            <person name="Villalobos L.I.A.C."/>
            <person name="Clay J.M."/>
            <person name="Skokan R."/>
            <person name="Toyoda A."/>
            <person name="Suzuki Y."/>
            <person name="Kagoshima H."/>
            <person name="Schijlen E."/>
            <person name="Tajeshwar N."/>
            <person name="Catarino B."/>
            <person name="Hetherington A.J."/>
            <person name="Saltykova A."/>
            <person name="Bonnot C."/>
            <person name="Breuninger H."/>
            <person name="Symeonidi A."/>
            <person name="Radhakrishnan G.V."/>
            <person name="Van Nieuwerburgh F."/>
            <person name="Deforce D."/>
            <person name="Chang C."/>
            <person name="Karol K.G."/>
            <person name="Hedrich R."/>
            <person name="Ulvskov P."/>
            <person name="Glockner G."/>
            <person name="Delwiche C.F."/>
            <person name="Petrasek J."/>
            <person name="Van de Peer Y."/>
            <person name="Friml J."/>
            <person name="Beilby M."/>
            <person name="Dolan L."/>
            <person name="Kohara Y."/>
            <person name="Sugano S."/>
            <person name="Fujiyama A."/>
            <person name="Delaux P.-M."/>
            <person name="Quint M."/>
            <person name="TheiBen G."/>
            <person name="Hagemann M."/>
            <person name="Harholt J."/>
            <person name="Dunand C."/>
            <person name="Zachgo S."/>
            <person name="Langdale J."/>
            <person name="Maumus F."/>
            <person name="Straeten D.V.D."/>
            <person name="Gould S.B."/>
            <person name="Rensing S.A."/>
        </authorList>
    </citation>
    <scope>NUCLEOTIDE SEQUENCE [LARGE SCALE GENOMIC DNA]</scope>
    <source>
        <strain evidence="1 2">S276</strain>
    </source>
</reference>
<organism evidence="1 2">
    <name type="scientific">Chara braunii</name>
    <name type="common">Braun's stonewort</name>
    <dbReference type="NCBI Taxonomy" id="69332"/>
    <lineage>
        <taxon>Eukaryota</taxon>
        <taxon>Viridiplantae</taxon>
        <taxon>Streptophyta</taxon>
        <taxon>Charophyceae</taxon>
        <taxon>Charales</taxon>
        <taxon>Characeae</taxon>
        <taxon>Chara</taxon>
    </lineage>
</organism>
<accession>A0A388MB24</accession>
<evidence type="ECO:0000313" key="2">
    <source>
        <dbReference type="Proteomes" id="UP000265515"/>
    </source>
</evidence>
<dbReference type="EMBL" id="BFEA01000948">
    <property type="protein sequence ID" value="GBG91777.1"/>
    <property type="molecule type" value="Genomic_DNA"/>
</dbReference>
<protein>
    <submittedName>
        <fullName evidence="1">Uncharacterized protein</fullName>
    </submittedName>
</protein>
<sequence>MNMFLATKVEQWEQWKPESLLARETVEEMGVARRKAAICGQARKVTKGGWIGQDFETDVCRRISDVLCAGDAAEEAVAAKRRVLGIPAVETAVVEAAAVETAALETAAAETNAAVETPVAETAGVKTGAVETAVVETAAVETAAEETAAEETAAVETAAEETPAVKTAAVETAALEIAAVETAVAVFDQGGAMGNYHVRFGGSENTTPDP</sequence>
<proteinExistence type="predicted"/>
<gene>
    <name evidence="1" type="ORF">CBR_g53666</name>
</gene>
<dbReference type="Gramene" id="GBG91777">
    <property type="protein sequence ID" value="GBG91777"/>
    <property type="gene ID" value="CBR_g53666"/>
</dbReference>
<dbReference type="AlphaFoldDB" id="A0A388MB24"/>
<comment type="caution">
    <text evidence="1">The sequence shown here is derived from an EMBL/GenBank/DDBJ whole genome shotgun (WGS) entry which is preliminary data.</text>
</comment>
<name>A0A388MB24_CHABU</name>